<dbReference type="GO" id="GO:0030677">
    <property type="term" value="C:ribonuclease P complex"/>
    <property type="evidence" value="ECO:0007669"/>
    <property type="project" value="TreeGrafter"/>
</dbReference>
<evidence type="ECO:0000256" key="2">
    <source>
        <dbReference type="ARBA" id="ARBA00022694"/>
    </source>
</evidence>
<keyword evidence="6 7" id="KW-0694">RNA-binding</keyword>
<dbReference type="Gene3D" id="3.30.230.10">
    <property type="match status" value="1"/>
</dbReference>
<evidence type="ECO:0000313" key="9">
    <source>
        <dbReference type="EMBL" id="RJP74621.1"/>
    </source>
</evidence>
<gene>
    <name evidence="7 9" type="primary">rnpA</name>
    <name evidence="9" type="ORF">C4532_02060</name>
</gene>
<sequence length="115" mass="13310">MKNLGFPRGKRLKKQHEFKRIYRTGRKTADEYLTMYSRPAEGRAGKVGIVASKRVGKAVERNRIRRVLRETIRANQHRFSEKTDIVIIVKQPALELTHVELAEMLLLLLRKSGAN</sequence>
<reference evidence="9 10" key="1">
    <citation type="journal article" date="2017" name="ISME J.">
        <title>Energy and carbon metabolisms in a deep terrestrial subsurface fluid microbial community.</title>
        <authorList>
            <person name="Momper L."/>
            <person name="Jungbluth S.P."/>
            <person name="Lee M.D."/>
            <person name="Amend J.P."/>
        </authorList>
    </citation>
    <scope>NUCLEOTIDE SEQUENCE [LARGE SCALE GENOMIC DNA]</scope>
    <source>
        <strain evidence="9">SURF_17</strain>
    </source>
</reference>
<dbReference type="HAMAP" id="MF_00227">
    <property type="entry name" value="RNase_P"/>
    <property type="match status" value="1"/>
</dbReference>
<dbReference type="Proteomes" id="UP000285961">
    <property type="component" value="Unassembled WGS sequence"/>
</dbReference>
<keyword evidence="4 7" id="KW-0255">Endonuclease</keyword>
<dbReference type="GO" id="GO:0004526">
    <property type="term" value="F:ribonuclease P activity"/>
    <property type="evidence" value="ECO:0007669"/>
    <property type="project" value="UniProtKB-UniRule"/>
</dbReference>
<dbReference type="InterPro" id="IPR000100">
    <property type="entry name" value="RNase_P"/>
</dbReference>
<evidence type="ECO:0000256" key="3">
    <source>
        <dbReference type="ARBA" id="ARBA00022722"/>
    </source>
</evidence>
<dbReference type="PROSITE" id="PS00648">
    <property type="entry name" value="RIBONUCLEASE_P"/>
    <property type="match status" value="1"/>
</dbReference>
<proteinExistence type="inferred from homology"/>
<protein>
    <recommendedName>
        <fullName evidence="7 8">Ribonuclease P protein component</fullName>
        <shortName evidence="7">RNase P protein</shortName>
        <shortName evidence="7">RNaseP protein</shortName>
        <ecNumber evidence="7 8">3.1.26.5</ecNumber>
    </recommendedName>
    <alternativeName>
        <fullName evidence="7">Protein C5</fullName>
    </alternativeName>
</protein>
<evidence type="ECO:0000256" key="6">
    <source>
        <dbReference type="ARBA" id="ARBA00022884"/>
    </source>
</evidence>
<evidence type="ECO:0000256" key="7">
    <source>
        <dbReference type="HAMAP-Rule" id="MF_00227"/>
    </source>
</evidence>
<evidence type="ECO:0000256" key="5">
    <source>
        <dbReference type="ARBA" id="ARBA00022801"/>
    </source>
</evidence>
<keyword evidence="3 7" id="KW-0540">Nuclease</keyword>
<dbReference type="InterPro" id="IPR014721">
    <property type="entry name" value="Ribsml_uS5_D2-typ_fold_subgr"/>
</dbReference>
<comment type="caution">
    <text evidence="9">The sequence shown here is derived from an EMBL/GenBank/DDBJ whole genome shotgun (WGS) entry which is preliminary data.</text>
</comment>
<dbReference type="PANTHER" id="PTHR33992">
    <property type="entry name" value="RIBONUCLEASE P PROTEIN COMPONENT"/>
    <property type="match status" value="1"/>
</dbReference>
<dbReference type="EMBL" id="QZKI01000013">
    <property type="protein sequence ID" value="RJP74621.1"/>
    <property type="molecule type" value="Genomic_DNA"/>
</dbReference>
<evidence type="ECO:0000256" key="1">
    <source>
        <dbReference type="ARBA" id="ARBA00002663"/>
    </source>
</evidence>
<dbReference type="PANTHER" id="PTHR33992:SF1">
    <property type="entry name" value="RIBONUCLEASE P PROTEIN COMPONENT"/>
    <property type="match status" value="1"/>
</dbReference>
<accession>A0A419F8B5</accession>
<dbReference type="InterPro" id="IPR020568">
    <property type="entry name" value="Ribosomal_Su5_D2-typ_SF"/>
</dbReference>
<dbReference type="EC" id="3.1.26.5" evidence="7 8"/>
<evidence type="ECO:0000313" key="10">
    <source>
        <dbReference type="Proteomes" id="UP000285961"/>
    </source>
</evidence>
<evidence type="ECO:0000256" key="8">
    <source>
        <dbReference type="NCBIfam" id="TIGR00188"/>
    </source>
</evidence>
<evidence type="ECO:0000256" key="4">
    <source>
        <dbReference type="ARBA" id="ARBA00022759"/>
    </source>
</evidence>
<dbReference type="GO" id="GO:0000049">
    <property type="term" value="F:tRNA binding"/>
    <property type="evidence" value="ECO:0007669"/>
    <property type="project" value="UniProtKB-UniRule"/>
</dbReference>
<keyword evidence="2 7" id="KW-0819">tRNA processing</keyword>
<comment type="subunit">
    <text evidence="7">Consists of a catalytic RNA component (M1 or rnpB) and a protein subunit.</text>
</comment>
<dbReference type="Pfam" id="PF00825">
    <property type="entry name" value="Ribonuclease_P"/>
    <property type="match status" value="1"/>
</dbReference>
<dbReference type="AlphaFoldDB" id="A0A419F8B5"/>
<dbReference type="GO" id="GO:0001682">
    <property type="term" value="P:tRNA 5'-leader removal"/>
    <property type="evidence" value="ECO:0007669"/>
    <property type="project" value="UniProtKB-UniRule"/>
</dbReference>
<dbReference type="InterPro" id="IPR020539">
    <property type="entry name" value="RNase_P_CS"/>
</dbReference>
<comment type="similarity">
    <text evidence="7">Belongs to the RnpA family.</text>
</comment>
<dbReference type="NCBIfam" id="TIGR00188">
    <property type="entry name" value="rnpA"/>
    <property type="match status" value="1"/>
</dbReference>
<name>A0A419F8B5_9BACT</name>
<keyword evidence="5 7" id="KW-0378">Hydrolase</keyword>
<organism evidence="9 10">
    <name type="scientific">Candidatus Abyssobacteria bacterium SURF_17</name>
    <dbReference type="NCBI Taxonomy" id="2093361"/>
    <lineage>
        <taxon>Bacteria</taxon>
        <taxon>Pseudomonadati</taxon>
        <taxon>Candidatus Hydrogenedentota</taxon>
        <taxon>Candidatus Abyssobacteria</taxon>
    </lineage>
</organism>
<dbReference type="SUPFAM" id="SSF54211">
    <property type="entry name" value="Ribosomal protein S5 domain 2-like"/>
    <property type="match status" value="1"/>
</dbReference>
<comment type="function">
    <text evidence="1 7">RNaseP catalyzes the removal of the 5'-leader sequence from pre-tRNA to produce the mature 5'-terminus. It can also cleave other RNA substrates such as 4.5S RNA. The protein component plays an auxiliary but essential role in vivo by binding to the 5'-leader sequence and broadening the substrate specificity of the ribozyme.</text>
</comment>
<comment type="catalytic activity">
    <reaction evidence="7">
        <text>Endonucleolytic cleavage of RNA, removing 5'-extranucleotides from tRNA precursor.</text>
        <dbReference type="EC" id="3.1.26.5"/>
    </reaction>
</comment>
<dbReference type="GO" id="GO:0042781">
    <property type="term" value="F:3'-tRNA processing endoribonuclease activity"/>
    <property type="evidence" value="ECO:0007669"/>
    <property type="project" value="TreeGrafter"/>
</dbReference>